<organism evidence="1 2">
    <name type="scientific">Desulfotignum phosphitoxidans DSM 13687</name>
    <dbReference type="NCBI Taxonomy" id="1286635"/>
    <lineage>
        <taxon>Bacteria</taxon>
        <taxon>Pseudomonadati</taxon>
        <taxon>Thermodesulfobacteriota</taxon>
        <taxon>Desulfobacteria</taxon>
        <taxon>Desulfobacterales</taxon>
        <taxon>Desulfobacteraceae</taxon>
        <taxon>Desulfotignum</taxon>
    </lineage>
</organism>
<dbReference type="AlphaFoldDB" id="S0FYB6"/>
<name>S0FYB6_9BACT</name>
<accession>S0FYB6</accession>
<evidence type="ECO:0000313" key="1">
    <source>
        <dbReference type="EMBL" id="EMS80073.1"/>
    </source>
</evidence>
<evidence type="ECO:0000313" key="2">
    <source>
        <dbReference type="Proteomes" id="UP000014216"/>
    </source>
</evidence>
<reference evidence="1 2" key="1">
    <citation type="journal article" date="2013" name="Genome Announc.">
        <title>Draft Genome Sequence of Desulfotignum phosphitoxidans DSM 13687 Strain FiPS-3.</title>
        <authorList>
            <person name="Poehlein A."/>
            <person name="Daniel R."/>
            <person name="Simeonova D.D."/>
        </authorList>
    </citation>
    <scope>NUCLEOTIDE SEQUENCE [LARGE SCALE GENOMIC DNA]</scope>
    <source>
        <strain evidence="1 2">DSM 13687</strain>
    </source>
</reference>
<protein>
    <submittedName>
        <fullName evidence="1">Uncharacterized protein</fullName>
    </submittedName>
</protein>
<dbReference type="Proteomes" id="UP000014216">
    <property type="component" value="Unassembled WGS sequence"/>
</dbReference>
<proteinExistence type="predicted"/>
<comment type="caution">
    <text evidence="1">The sequence shown here is derived from an EMBL/GenBank/DDBJ whole genome shotgun (WGS) entry which is preliminary data.</text>
</comment>
<keyword evidence="2" id="KW-1185">Reference proteome</keyword>
<dbReference type="EMBL" id="APJX01000003">
    <property type="protein sequence ID" value="EMS80073.1"/>
    <property type="molecule type" value="Genomic_DNA"/>
</dbReference>
<gene>
    <name evidence="1" type="ORF">Dpo_3c02160</name>
</gene>
<sequence length="152" mass="16697">MLPELRSPHGSLSWHKAKGFIVIRASHKTITGNACRNEKLLVIQQVGSSPTLLKATSCRTHCVSFVCHSVQRLGFQPVCRQRSVQASGAVFHYFRADVSGVQKISHQMPLLCPGASCEKRLDMPQLQEKTGQRPVSVGKMCSLPGNSGNRFL</sequence>